<protein>
    <submittedName>
        <fullName evidence="2">Uncharacterized protein</fullName>
    </submittedName>
</protein>
<keyword evidence="3" id="KW-1185">Reference proteome</keyword>
<sequence length="75" mass="8273">MTAPGPVKEKTEHPHPKKENRSKASVREVGNRWRNNDTAAVPFVPPPPPPRILLSQPFRPIPSSGPNYPTALNTT</sequence>
<reference evidence="2" key="1">
    <citation type="submission" date="2023-11" db="EMBL/GenBank/DDBJ databases">
        <title>Genome assemblies of two species of porcelain crab, Petrolisthes cinctipes and Petrolisthes manimaculis (Anomura: Porcellanidae).</title>
        <authorList>
            <person name="Angst P."/>
        </authorList>
    </citation>
    <scope>NUCLEOTIDE SEQUENCE</scope>
    <source>
        <strain evidence="2">PB745_02</strain>
        <tissue evidence="2">Gill</tissue>
    </source>
</reference>
<evidence type="ECO:0000313" key="3">
    <source>
        <dbReference type="Proteomes" id="UP001292094"/>
    </source>
</evidence>
<gene>
    <name evidence="2" type="ORF">Pmani_014534</name>
</gene>
<comment type="caution">
    <text evidence="2">The sequence shown here is derived from an EMBL/GenBank/DDBJ whole genome shotgun (WGS) entry which is preliminary data.</text>
</comment>
<dbReference type="AlphaFoldDB" id="A0AAE1U8A3"/>
<evidence type="ECO:0000313" key="2">
    <source>
        <dbReference type="EMBL" id="KAK4314163.1"/>
    </source>
</evidence>
<feature type="compositionally biased region" description="Polar residues" evidence="1">
    <location>
        <begin position="64"/>
        <end position="75"/>
    </location>
</feature>
<proteinExistence type="predicted"/>
<evidence type="ECO:0000256" key="1">
    <source>
        <dbReference type="SAM" id="MobiDB-lite"/>
    </source>
</evidence>
<organism evidence="2 3">
    <name type="scientific">Petrolisthes manimaculis</name>
    <dbReference type="NCBI Taxonomy" id="1843537"/>
    <lineage>
        <taxon>Eukaryota</taxon>
        <taxon>Metazoa</taxon>
        <taxon>Ecdysozoa</taxon>
        <taxon>Arthropoda</taxon>
        <taxon>Crustacea</taxon>
        <taxon>Multicrustacea</taxon>
        <taxon>Malacostraca</taxon>
        <taxon>Eumalacostraca</taxon>
        <taxon>Eucarida</taxon>
        <taxon>Decapoda</taxon>
        <taxon>Pleocyemata</taxon>
        <taxon>Anomura</taxon>
        <taxon>Galatheoidea</taxon>
        <taxon>Porcellanidae</taxon>
        <taxon>Petrolisthes</taxon>
    </lineage>
</organism>
<dbReference type="Proteomes" id="UP001292094">
    <property type="component" value="Unassembled WGS sequence"/>
</dbReference>
<name>A0AAE1U8A3_9EUCA</name>
<accession>A0AAE1U8A3</accession>
<feature type="compositionally biased region" description="Basic and acidic residues" evidence="1">
    <location>
        <begin position="7"/>
        <end position="35"/>
    </location>
</feature>
<feature type="region of interest" description="Disordered" evidence="1">
    <location>
        <begin position="1"/>
        <end position="75"/>
    </location>
</feature>
<dbReference type="EMBL" id="JAWZYT010001237">
    <property type="protein sequence ID" value="KAK4314163.1"/>
    <property type="molecule type" value="Genomic_DNA"/>
</dbReference>